<accession>A0A2U3Q7G6</accession>
<sequence>MRRTWSYPATARSRLGLPPMAQSNPMPGGTIVRRLADNTGTSLPICNGSTQSEAGQNKLPFRPRTALTRP</sequence>
<evidence type="ECO:0000256" key="1">
    <source>
        <dbReference type="SAM" id="MobiDB-lite"/>
    </source>
</evidence>
<gene>
    <name evidence="2" type="ORF">BRAD3257_6467</name>
</gene>
<proteinExistence type="predicted"/>
<name>A0A2U3Q7G6_9BRAD</name>
<dbReference type="AlphaFoldDB" id="A0A2U3Q7G6"/>
<feature type="region of interest" description="Disordered" evidence="1">
    <location>
        <begin position="1"/>
        <end position="29"/>
    </location>
</feature>
<dbReference type="KEGG" id="bvz:BRAD3257_6467"/>
<feature type="compositionally biased region" description="Polar residues" evidence="1">
    <location>
        <begin position="42"/>
        <end position="55"/>
    </location>
</feature>
<dbReference type="Proteomes" id="UP000246085">
    <property type="component" value="Chromosome BRAD3257"/>
</dbReference>
<reference evidence="2 3" key="1">
    <citation type="submission" date="2018-03" db="EMBL/GenBank/DDBJ databases">
        <authorList>
            <person name="Gully D."/>
        </authorList>
    </citation>
    <scope>NUCLEOTIDE SEQUENCE [LARGE SCALE GENOMIC DNA]</scope>
    <source>
        <strain evidence="2">ORS3257</strain>
    </source>
</reference>
<evidence type="ECO:0000313" key="3">
    <source>
        <dbReference type="Proteomes" id="UP000246085"/>
    </source>
</evidence>
<protein>
    <submittedName>
        <fullName evidence="2">Uncharacterized protein</fullName>
    </submittedName>
</protein>
<dbReference type="EMBL" id="LS398110">
    <property type="protein sequence ID" value="SPP97362.1"/>
    <property type="molecule type" value="Genomic_DNA"/>
</dbReference>
<evidence type="ECO:0000313" key="2">
    <source>
        <dbReference type="EMBL" id="SPP97362.1"/>
    </source>
</evidence>
<feature type="region of interest" description="Disordered" evidence="1">
    <location>
        <begin position="42"/>
        <end position="70"/>
    </location>
</feature>
<organism evidence="2 3">
    <name type="scientific">Bradyrhizobium vignae</name>
    <dbReference type="NCBI Taxonomy" id="1549949"/>
    <lineage>
        <taxon>Bacteria</taxon>
        <taxon>Pseudomonadati</taxon>
        <taxon>Pseudomonadota</taxon>
        <taxon>Alphaproteobacteria</taxon>
        <taxon>Hyphomicrobiales</taxon>
        <taxon>Nitrobacteraceae</taxon>
        <taxon>Bradyrhizobium</taxon>
    </lineage>
</organism>